<accession>A0A9J6DBP3</accession>
<dbReference type="Proteomes" id="UP000821866">
    <property type="component" value="Chromosome 8"/>
</dbReference>
<evidence type="ECO:0000313" key="2">
    <source>
        <dbReference type="EMBL" id="KAH8019254.1"/>
    </source>
</evidence>
<comment type="caution">
    <text evidence="2">The sequence shown here is derived from an EMBL/GenBank/DDBJ whole genome shotgun (WGS) entry which is preliminary data.</text>
</comment>
<dbReference type="VEuPathDB" id="VectorBase:LOC119175597"/>
<dbReference type="Pfam" id="PF16486">
    <property type="entry name" value="ArgoN"/>
    <property type="match status" value="1"/>
</dbReference>
<reference evidence="2" key="2">
    <citation type="submission" date="2021-09" db="EMBL/GenBank/DDBJ databases">
        <authorList>
            <person name="Jia N."/>
            <person name="Wang J."/>
            <person name="Shi W."/>
            <person name="Du L."/>
            <person name="Sun Y."/>
            <person name="Zhan W."/>
            <person name="Jiang J."/>
            <person name="Wang Q."/>
            <person name="Zhang B."/>
            <person name="Ji P."/>
            <person name="Sakyi L.B."/>
            <person name="Cui X."/>
            <person name="Yuan T."/>
            <person name="Jiang B."/>
            <person name="Yang W."/>
            <person name="Lam T.T.-Y."/>
            <person name="Chang Q."/>
            <person name="Ding S."/>
            <person name="Wang X."/>
            <person name="Zhu J."/>
            <person name="Ruan X."/>
            <person name="Zhao L."/>
            <person name="Wei J."/>
            <person name="Que T."/>
            <person name="Du C."/>
            <person name="Cheng J."/>
            <person name="Dai P."/>
            <person name="Han X."/>
            <person name="Huang E."/>
            <person name="Gao Y."/>
            <person name="Liu J."/>
            <person name="Shao H."/>
            <person name="Ye R."/>
            <person name="Li L."/>
            <person name="Wei W."/>
            <person name="Wang X."/>
            <person name="Wang C."/>
            <person name="Huo Q."/>
            <person name="Li W."/>
            <person name="Guo W."/>
            <person name="Chen H."/>
            <person name="Chen S."/>
            <person name="Zhou L."/>
            <person name="Zhou L."/>
            <person name="Ni X."/>
            <person name="Tian J."/>
            <person name="Zhou Y."/>
            <person name="Sheng Y."/>
            <person name="Liu T."/>
            <person name="Pan Y."/>
            <person name="Xia L."/>
            <person name="Li J."/>
            <person name="Zhao F."/>
            <person name="Cao W."/>
        </authorList>
    </citation>
    <scope>NUCLEOTIDE SEQUENCE</scope>
    <source>
        <strain evidence="2">Rmic-2018</strain>
        <tissue evidence="2">Larvae</tissue>
    </source>
</reference>
<name>A0A9J6DBP3_RHIMP</name>
<sequence>MANHFSVEFPAGNVYHYDMEIFSENNQEAKIPEKRKYRCISTKVSRLVIERLVKKYHLDFGKCMPAFNGRKNLYTRRELKFRTFVVDLEEDQRVQKFFFKIQYAATVNLDALHAVFENRVNTVPQEVLQAIDIVLRHGPSIRLTPIGRSFFKPPLPNQADSLGGGLEVWFGYYTSVRPARWKAMLNVDMSASAFYEQPLPVISFMCKILSDGRREMTVADFRDLRDFQKVRLNKKLKGLHIKASNGAGGGSRRF</sequence>
<dbReference type="InterPro" id="IPR032474">
    <property type="entry name" value="Argonaute_N"/>
</dbReference>
<dbReference type="SMART" id="SM01163">
    <property type="entry name" value="DUF1785"/>
    <property type="match status" value="1"/>
</dbReference>
<feature type="domain" description="Argonaute linker 1" evidence="1">
    <location>
        <begin position="144"/>
        <end position="197"/>
    </location>
</feature>
<dbReference type="SUPFAM" id="SSF101690">
    <property type="entry name" value="PAZ domain"/>
    <property type="match status" value="1"/>
</dbReference>
<dbReference type="InterPro" id="IPR036085">
    <property type="entry name" value="PAZ_dom_sf"/>
</dbReference>
<keyword evidence="3" id="KW-1185">Reference proteome</keyword>
<evidence type="ECO:0000313" key="3">
    <source>
        <dbReference type="Proteomes" id="UP000821866"/>
    </source>
</evidence>
<dbReference type="AlphaFoldDB" id="A0A9J6DBP3"/>
<evidence type="ECO:0000259" key="1">
    <source>
        <dbReference type="SMART" id="SM01163"/>
    </source>
</evidence>
<protein>
    <recommendedName>
        <fullName evidence="1">Argonaute linker 1 domain-containing protein</fullName>
    </recommendedName>
</protein>
<organism evidence="2 3">
    <name type="scientific">Rhipicephalus microplus</name>
    <name type="common">Cattle tick</name>
    <name type="synonym">Boophilus microplus</name>
    <dbReference type="NCBI Taxonomy" id="6941"/>
    <lineage>
        <taxon>Eukaryota</taxon>
        <taxon>Metazoa</taxon>
        <taxon>Ecdysozoa</taxon>
        <taxon>Arthropoda</taxon>
        <taxon>Chelicerata</taxon>
        <taxon>Arachnida</taxon>
        <taxon>Acari</taxon>
        <taxon>Parasitiformes</taxon>
        <taxon>Ixodida</taxon>
        <taxon>Ixodoidea</taxon>
        <taxon>Ixodidae</taxon>
        <taxon>Rhipicephalinae</taxon>
        <taxon>Rhipicephalus</taxon>
        <taxon>Boophilus</taxon>
    </lineage>
</organism>
<dbReference type="PANTHER" id="PTHR22891">
    <property type="entry name" value="EUKARYOTIC TRANSLATION INITIATION FACTOR 2C"/>
    <property type="match status" value="1"/>
</dbReference>
<dbReference type="Pfam" id="PF08699">
    <property type="entry name" value="ArgoL1"/>
    <property type="match status" value="1"/>
</dbReference>
<reference evidence="2" key="1">
    <citation type="journal article" date="2020" name="Cell">
        <title>Large-Scale Comparative Analyses of Tick Genomes Elucidate Their Genetic Diversity and Vector Capacities.</title>
        <authorList>
            <consortium name="Tick Genome and Microbiome Consortium (TIGMIC)"/>
            <person name="Jia N."/>
            <person name="Wang J."/>
            <person name="Shi W."/>
            <person name="Du L."/>
            <person name="Sun Y."/>
            <person name="Zhan W."/>
            <person name="Jiang J.F."/>
            <person name="Wang Q."/>
            <person name="Zhang B."/>
            <person name="Ji P."/>
            <person name="Bell-Sakyi L."/>
            <person name="Cui X.M."/>
            <person name="Yuan T.T."/>
            <person name="Jiang B.G."/>
            <person name="Yang W.F."/>
            <person name="Lam T.T."/>
            <person name="Chang Q.C."/>
            <person name="Ding S.J."/>
            <person name="Wang X.J."/>
            <person name="Zhu J.G."/>
            <person name="Ruan X.D."/>
            <person name="Zhao L."/>
            <person name="Wei J.T."/>
            <person name="Ye R.Z."/>
            <person name="Que T.C."/>
            <person name="Du C.H."/>
            <person name="Zhou Y.H."/>
            <person name="Cheng J.X."/>
            <person name="Dai P.F."/>
            <person name="Guo W.B."/>
            <person name="Han X.H."/>
            <person name="Huang E.J."/>
            <person name="Li L.F."/>
            <person name="Wei W."/>
            <person name="Gao Y.C."/>
            <person name="Liu J.Z."/>
            <person name="Shao H.Z."/>
            <person name="Wang X."/>
            <person name="Wang C.C."/>
            <person name="Yang T.C."/>
            <person name="Huo Q.B."/>
            <person name="Li W."/>
            <person name="Chen H.Y."/>
            <person name="Chen S.E."/>
            <person name="Zhou L.G."/>
            <person name="Ni X.B."/>
            <person name="Tian J.H."/>
            <person name="Sheng Y."/>
            <person name="Liu T."/>
            <person name="Pan Y.S."/>
            <person name="Xia L.Y."/>
            <person name="Li J."/>
            <person name="Zhao F."/>
            <person name="Cao W.C."/>
        </authorList>
    </citation>
    <scope>NUCLEOTIDE SEQUENCE</scope>
    <source>
        <strain evidence="2">Rmic-2018</strain>
    </source>
</reference>
<gene>
    <name evidence="2" type="ORF">HPB51_018481</name>
</gene>
<dbReference type="InterPro" id="IPR014811">
    <property type="entry name" value="ArgoL1"/>
</dbReference>
<dbReference type="EMBL" id="JABSTU010000010">
    <property type="protein sequence ID" value="KAH8019254.1"/>
    <property type="molecule type" value="Genomic_DNA"/>
</dbReference>
<proteinExistence type="predicted"/>